<dbReference type="RefSeq" id="WP_268006687.1">
    <property type="nucleotide sequence ID" value="NZ_BSUT01000001.1"/>
</dbReference>
<dbReference type="InterPro" id="IPR009414">
    <property type="entry name" value="DUF1064"/>
</dbReference>
<dbReference type="EMBL" id="CP104067">
    <property type="protein sequence ID" value="WAH42812.1"/>
    <property type="molecule type" value="Genomic_DNA"/>
</dbReference>
<proteinExistence type="predicted"/>
<gene>
    <name evidence="1" type="ORF">NZD89_05110</name>
</gene>
<evidence type="ECO:0000313" key="2">
    <source>
        <dbReference type="Proteomes" id="UP001164761"/>
    </source>
</evidence>
<sequence length="131" mass="15121">MTRVGSIPRRGNKYGAKKQFAGQIFDSKAERDYYLYLLSLQQSGEVTDIRLQPQFELQPSYKVAGHKRSAIKYTADFEVVYADGRREVVDVKGFAARDFSLRKRMFEYRYGVPLTVVKPEEIPRMRGGNDT</sequence>
<name>A0ABY6ZIU9_9BACL</name>
<evidence type="ECO:0000313" key="1">
    <source>
        <dbReference type="EMBL" id="WAH42812.1"/>
    </source>
</evidence>
<protein>
    <submittedName>
        <fullName evidence="1">DUF1064 domain-containing protein</fullName>
    </submittedName>
</protein>
<organism evidence="1 2">
    <name type="scientific">Alicyclobacillus fastidiosus</name>
    <dbReference type="NCBI Taxonomy" id="392011"/>
    <lineage>
        <taxon>Bacteria</taxon>
        <taxon>Bacillati</taxon>
        <taxon>Bacillota</taxon>
        <taxon>Bacilli</taxon>
        <taxon>Bacillales</taxon>
        <taxon>Alicyclobacillaceae</taxon>
        <taxon>Alicyclobacillus</taxon>
    </lineage>
</organism>
<accession>A0ABY6ZIU9</accession>
<dbReference type="Pfam" id="PF06356">
    <property type="entry name" value="DUF1064"/>
    <property type="match status" value="1"/>
</dbReference>
<dbReference type="Proteomes" id="UP001164761">
    <property type="component" value="Chromosome"/>
</dbReference>
<keyword evidence="2" id="KW-1185">Reference proteome</keyword>
<reference evidence="1" key="1">
    <citation type="submission" date="2022-08" db="EMBL/GenBank/DDBJ databases">
        <title>Alicyclobacillus fastidiosus DSM 17978, complete genome.</title>
        <authorList>
            <person name="Wang Q."/>
            <person name="Cai R."/>
            <person name="Wang Z."/>
        </authorList>
    </citation>
    <scope>NUCLEOTIDE SEQUENCE</scope>
    <source>
        <strain evidence="1">DSM 17978</strain>
    </source>
</reference>